<dbReference type="PANTHER" id="PTHR43429">
    <property type="entry name" value="PYRIDINE NUCLEOTIDE-DISULFIDE OXIDOREDUCTASE DOMAIN-CONTAINING"/>
    <property type="match status" value="1"/>
</dbReference>
<dbReference type="InterPro" id="IPR004099">
    <property type="entry name" value="Pyr_nucl-diS_OxRdtase_dimer"/>
</dbReference>
<dbReference type="PANTHER" id="PTHR43429:SF1">
    <property type="entry name" value="NAD(P)H SULFUR OXIDOREDUCTASE (COA-DEPENDENT)"/>
    <property type="match status" value="1"/>
</dbReference>
<dbReference type="EC" id="1.6.3.4" evidence="9"/>
<dbReference type="InterPro" id="IPR050260">
    <property type="entry name" value="FAD-bd_OxRdtase"/>
</dbReference>
<evidence type="ECO:0000256" key="8">
    <source>
        <dbReference type="ARBA" id="ARBA00023284"/>
    </source>
</evidence>
<sequence length="444" mass="48623">MSKIVLIGANHAGIAAANTILDSYPENEVVIIDKNTNLSYLGCGTALWVGRHIDSYEHLFYTNKEAFEEKGARILMETTVESIDFDNKLIHATRANGEKFEESYDKVILATGSVPIAPNIKGTDLENVQFVKLFQDSQVADKALCDDSIKEVAVIGAGYIGVEMAEAVKRRGKNVRLFDAADTSLNTYYDPWFTEDMDNVLTENGIQTHYGEMVQSFEGKDGKVTDLTTDKGTYKTDLVIMAIGFSPNNSLGKDKLETFNNGAYLVNLKQETSLPDVYAVGDCATIYSNAIEDTTYIALATNAVRSGIVGGHNAAGTPLESIGVQGSNGISIFGYNMVSTGLNLAAAKEAGYEVKYTDFEDLQKPGFIEKNGNVKIRIVYDAKTRRVLGAQMASTEDISMGIHMFSLAIEEKVTIDKLKLLDIFFLPHFNQPYNYITMAALSAE</sequence>
<keyword evidence="4" id="KW-0274">FAD</keyword>
<keyword evidence="3" id="KW-0285">Flavoprotein</keyword>
<dbReference type="PRINTS" id="PR00411">
    <property type="entry name" value="PNDRDTASEI"/>
</dbReference>
<proteinExistence type="inferred from homology"/>
<dbReference type="GO" id="GO:0016491">
    <property type="term" value="F:oxidoreductase activity"/>
    <property type="evidence" value="ECO:0007669"/>
    <property type="project" value="UniProtKB-KW"/>
</dbReference>
<evidence type="ECO:0000259" key="12">
    <source>
        <dbReference type="Pfam" id="PF02852"/>
    </source>
</evidence>
<protein>
    <recommendedName>
        <fullName evidence="10">NADH oxidase</fullName>
        <ecNumber evidence="9">1.6.3.4</ecNumber>
    </recommendedName>
</protein>
<comment type="similarity">
    <text evidence="2">Belongs to the class-III pyridine nucleotide-disulfide oxidoreductase family.</text>
</comment>
<comment type="catalytic activity">
    <reaction evidence="11">
        <text>2 NADH + O2 + 2 H(+) = 2 NAD(+) + 2 H2O</text>
        <dbReference type="Rhea" id="RHEA:37799"/>
        <dbReference type="ChEBI" id="CHEBI:15377"/>
        <dbReference type="ChEBI" id="CHEBI:15378"/>
        <dbReference type="ChEBI" id="CHEBI:15379"/>
        <dbReference type="ChEBI" id="CHEBI:57540"/>
        <dbReference type="ChEBI" id="CHEBI:57945"/>
        <dbReference type="EC" id="1.6.3.4"/>
    </reaction>
</comment>
<keyword evidence="15" id="KW-1185">Reference proteome</keyword>
<evidence type="ECO:0000256" key="3">
    <source>
        <dbReference type="ARBA" id="ARBA00022630"/>
    </source>
</evidence>
<dbReference type="SUPFAM" id="SSF55424">
    <property type="entry name" value="FAD/NAD-linked reductases, dimerisation (C-terminal) domain"/>
    <property type="match status" value="1"/>
</dbReference>
<dbReference type="AlphaFoldDB" id="A0A430B6R4"/>
<keyword evidence="6" id="KW-0520">NAD</keyword>
<evidence type="ECO:0000256" key="9">
    <source>
        <dbReference type="ARBA" id="ARBA00039092"/>
    </source>
</evidence>
<reference evidence="14 15" key="1">
    <citation type="submission" date="2017-05" db="EMBL/GenBank/DDBJ databases">
        <title>Vagococcus spp. assemblies.</title>
        <authorList>
            <person name="Gulvik C.A."/>
        </authorList>
    </citation>
    <scope>NUCLEOTIDE SEQUENCE [LARGE SCALE GENOMIC DNA]</scope>
    <source>
        <strain evidence="14 15">SS1714</strain>
    </source>
</reference>
<dbReference type="Gene3D" id="3.30.390.30">
    <property type="match status" value="1"/>
</dbReference>
<dbReference type="PRINTS" id="PR00368">
    <property type="entry name" value="FADPNR"/>
</dbReference>
<keyword evidence="5" id="KW-0560">Oxidoreductase</keyword>
<dbReference type="InterPro" id="IPR016156">
    <property type="entry name" value="FAD/NAD-linked_Rdtase_dimer_sf"/>
</dbReference>
<gene>
    <name evidence="14" type="ORF">CBF28_06050</name>
</gene>
<comment type="cofactor">
    <cofactor evidence="1">
        <name>FAD</name>
        <dbReference type="ChEBI" id="CHEBI:57692"/>
    </cofactor>
</comment>
<evidence type="ECO:0000256" key="10">
    <source>
        <dbReference type="ARBA" id="ARBA00039201"/>
    </source>
</evidence>
<evidence type="ECO:0000256" key="2">
    <source>
        <dbReference type="ARBA" id="ARBA00009130"/>
    </source>
</evidence>
<accession>A0A430B6R4</accession>
<dbReference type="Pfam" id="PF02852">
    <property type="entry name" value="Pyr_redox_dim"/>
    <property type="match status" value="1"/>
</dbReference>
<organism evidence="14 15">
    <name type="scientific">Vagococcus carniphilus</name>
    <dbReference type="NCBI Taxonomy" id="218144"/>
    <lineage>
        <taxon>Bacteria</taxon>
        <taxon>Bacillati</taxon>
        <taxon>Bacillota</taxon>
        <taxon>Bacilli</taxon>
        <taxon>Lactobacillales</taxon>
        <taxon>Enterococcaceae</taxon>
        <taxon>Vagococcus</taxon>
    </lineage>
</organism>
<dbReference type="NCBIfam" id="NF046103">
    <property type="entry name" value="NOXase_Strep"/>
    <property type="match status" value="1"/>
</dbReference>
<dbReference type="InterPro" id="IPR036188">
    <property type="entry name" value="FAD/NAD-bd_sf"/>
</dbReference>
<dbReference type="InterPro" id="IPR023753">
    <property type="entry name" value="FAD/NAD-binding_dom"/>
</dbReference>
<evidence type="ECO:0000259" key="13">
    <source>
        <dbReference type="Pfam" id="PF07992"/>
    </source>
</evidence>
<dbReference type="OrthoDB" id="9802028at2"/>
<feature type="domain" description="FAD/NAD(P)-binding" evidence="13">
    <location>
        <begin position="3"/>
        <end position="307"/>
    </location>
</feature>
<keyword evidence="7" id="KW-0558">Oxidation</keyword>
<evidence type="ECO:0000256" key="7">
    <source>
        <dbReference type="ARBA" id="ARBA00023097"/>
    </source>
</evidence>
<keyword evidence="8" id="KW-0676">Redox-active center</keyword>
<dbReference type="Proteomes" id="UP000288028">
    <property type="component" value="Unassembled WGS sequence"/>
</dbReference>
<dbReference type="RefSeq" id="WP_126792984.1">
    <property type="nucleotide sequence ID" value="NZ_CP060720.1"/>
</dbReference>
<comment type="caution">
    <text evidence="14">The sequence shown here is derived from an EMBL/GenBank/DDBJ whole genome shotgun (WGS) entry which is preliminary data.</text>
</comment>
<dbReference type="Pfam" id="PF07992">
    <property type="entry name" value="Pyr_redox_2"/>
    <property type="match status" value="1"/>
</dbReference>
<dbReference type="GeneID" id="95581859"/>
<evidence type="ECO:0000256" key="5">
    <source>
        <dbReference type="ARBA" id="ARBA00023002"/>
    </source>
</evidence>
<evidence type="ECO:0000256" key="6">
    <source>
        <dbReference type="ARBA" id="ARBA00023027"/>
    </source>
</evidence>
<evidence type="ECO:0000256" key="1">
    <source>
        <dbReference type="ARBA" id="ARBA00001974"/>
    </source>
</evidence>
<dbReference type="Gene3D" id="3.50.50.60">
    <property type="entry name" value="FAD/NAD(P)-binding domain"/>
    <property type="match status" value="2"/>
</dbReference>
<dbReference type="SUPFAM" id="SSF51905">
    <property type="entry name" value="FAD/NAD(P)-binding domain"/>
    <property type="match status" value="1"/>
</dbReference>
<evidence type="ECO:0000313" key="14">
    <source>
        <dbReference type="EMBL" id="RSU15989.1"/>
    </source>
</evidence>
<dbReference type="InterPro" id="IPR058076">
    <property type="entry name" value="NOXase"/>
</dbReference>
<dbReference type="EMBL" id="NGKB01000004">
    <property type="protein sequence ID" value="RSU15989.1"/>
    <property type="molecule type" value="Genomic_DNA"/>
</dbReference>
<name>A0A430B6R4_9ENTE</name>
<evidence type="ECO:0000313" key="15">
    <source>
        <dbReference type="Proteomes" id="UP000288028"/>
    </source>
</evidence>
<feature type="domain" description="Pyridine nucleotide-disulphide oxidoreductase dimerisation" evidence="12">
    <location>
        <begin position="334"/>
        <end position="430"/>
    </location>
</feature>
<evidence type="ECO:0000256" key="11">
    <source>
        <dbReference type="ARBA" id="ARBA00047360"/>
    </source>
</evidence>
<evidence type="ECO:0000256" key="4">
    <source>
        <dbReference type="ARBA" id="ARBA00022827"/>
    </source>
</evidence>